<dbReference type="Gene3D" id="3.30.70.1070">
    <property type="entry name" value="Sporulation related repeat"/>
    <property type="match status" value="1"/>
</dbReference>
<dbReference type="AlphaFoldDB" id="A0A4Q7ZAB0"/>
<feature type="region of interest" description="Disordered" evidence="1">
    <location>
        <begin position="97"/>
        <end position="195"/>
    </location>
</feature>
<dbReference type="GO" id="GO:0032153">
    <property type="term" value="C:cell division site"/>
    <property type="evidence" value="ECO:0007669"/>
    <property type="project" value="TreeGrafter"/>
</dbReference>
<keyword evidence="4" id="KW-0132">Cell division</keyword>
<dbReference type="InterPro" id="IPR007730">
    <property type="entry name" value="SPOR-like_dom"/>
</dbReference>
<dbReference type="InterPro" id="IPR052521">
    <property type="entry name" value="Cell_div_SPOR-domain"/>
</dbReference>
<evidence type="ECO:0000256" key="2">
    <source>
        <dbReference type="SAM" id="Phobius"/>
    </source>
</evidence>
<dbReference type="GO" id="GO:0042834">
    <property type="term" value="F:peptidoglycan binding"/>
    <property type="evidence" value="ECO:0007669"/>
    <property type="project" value="InterPro"/>
</dbReference>
<reference evidence="4 5" key="1">
    <citation type="submission" date="2019-02" db="EMBL/GenBank/DDBJ databases">
        <title>Genomic Encyclopedia of Type Strains, Phase IV (KMG-IV): sequencing the most valuable type-strain genomes for metagenomic binning, comparative biology and taxonomic classification.</title>
        <authorList>
            <person name="Goeker M."/>
        </authorList>
    </citation>
    <scope>NUCLEOTIDE SEQUENCE [LARGE SCALE GENOMIC DNA]</scope>
    <source>
        <strain evidence="4 5">DSM 105135</strain>
    </source>
</reference>
<dbReference type="SUPFAM" id="SSF110997">
    <property type="entry name" value="Sporulation related repeat"/>
    <property type="match status" value="1"/>
</dbReference>
<dbReference type="OrthoDB" id="8558195at2"/>
<keyword evidence="2" id="KW-0812">Transmembrane</keyword>
<keyword evidence="5" id="KW-1185">Reference proteome</keyword>
<keyword evidence="4" id="KW-0131">Cell cycle</keyword>
<evidence type="ECO:0000313" key="4">
    <source>
        <dbReference type="EMBL" id="RZU46729.1"/>
    </source>
</evidence>
<evidence type="ECO:0000256" key="1">
    <source>
        <dbReference type="SAM" id="MobiDB-lite"/>
    </source>
</evidence>
<feature type="transmembrane region" description="Helical" evidence="2">
    <location>
        <begin position="32"/>
        <end position="53"/>
    </location>
</feature>
<dbReference type="Pfam" id="PF05036">
    <property type="entry name" value="SPOR"/>
    <property type="match status" value="1"/>
</dbReference>
<dbReference type="GO" id="GO:0030428">
    <property type="term" value="C:cell septum"/>
    <property type="evidence" value="ECO:0007669"/>
    <property type="project" value="TreeGrafter"/>
</dbReference>
<feature type="compositionally biased region" description="Polar residues" evidence="1">
    <location>
        <begin position="12"/>
        <end position="23"/>
    </location>
</feature>
<feature type="compositionally biased region" description="Basic and acidic residues" evidence="1">
    <location>
        <begin position="132"/>
        <end position="181"/>
    </location>
</feature>
<dbReference type="InterPro" id="IPR036680">
    <property type="entry name" value="SPOR-like_sf"/>
</dbReference>
<feature type="region of interest" description="Disordered" evidence="1">
    <location>
        <begin position="1"/>
        <end position="23"/>
    </location>
</feature>
<proteinExistence type="predicted"/>
<dbReference type="Proteomes" id="UP000292423">
    <property type="component" value="Unassembled WGS sequence"/>
</dbReference>
<dbReference type="PANTHER" id="PTHR38687:SF1">
    <property type="entry name" value="CELL DIVISION PROTEIN DEDD"/>
    <property type="match status" value="1"/>
</dbReference>
<comment type="caution">
    <text evidence="4">The sequence shown here is derived from an EMBL/GenBank/DDBJ whole genome shotgun (WGS) entry which is preliminary data.</text>
</comment>
<evidence type="ECO:0000259" key="3">
    <source>
        <dbReference type="PROSITE" id="PS51724"/>
    </source>
</evidence>
<keyword evidence="2" id="KW-1133">Transmembrane helix</keyword>
<protein>
    <submittedName>
        <fullName evidence="4">Cell division protein FtsN</fullName>
    </submittedName>
</protein>
<dbReference type="EMBL" id="SHKX01000011">
    <property type="protein sequence ID" value="RZU46729.1"/>
    <property type="molecule type" value="Genomic_DNA"/>
</dbReference>
<keyword evidence="2" id="KW-0472">Membrane</keyword>
<dbReference type="GO" id="GO:0032506">
    <property type="term" value="P:cytokinetic process"/>
    <property type="evidence" value="ECO:0007669"/>
    <property type="project" value="TreeGrafter"/>
</dbReference>
<evidence type="ECO:0000313" key="5">
    <source>
        <dbReference type="Proteomes" id="UP000292423"/>
    </source>
</evidence>
<sequence>MFKYGKKKPQGATRNLGRQAQPASTVRSSLPGWLLVGLGVGIGLFLAFMLYLWKPWQPVKREIAPATAATPDTPPAAAKSAEPRFDFYRLLPSQKVVPNEPAPIDTPPPAAPTPKPIASPDTSNSVTTAKTAADDARKHEADKKRAEAILEGKKAPAPEKPKPEPVAAKEKPPEKDKEADTGKFSLQAGSFKSQAEAERRKAKVAMQGLPARVQQVTVKEGQVWYRVIVGPFKGKTASDKAQGELRGGGIDSLMVKEKK</sequence>
<gene>
    <name evidence="4" type="ORF">EV700_1110</name>
</gene>
<dbReference type="PANTHER" id="PTHR38687">
    <property type="entry name" value="CELL DIVISION PROTEIN DEDD-RELATED"/>
    <property type="match status" value="1"/>
</dbReference>
<feature type="compositionally biased region" description="Pro residues" evidence="1">
    <location>
        <begin position="100"/>
        <end position="117"/>
    </location>
</feature>
<accession>A0A4Q7ZAB0</accession>
<dbReference type="PROSITE" id="PS51724">
    <property type="entry name" value="SPOR"/>
    <property type="match status" value="1"/>
</dbReference>
<name>A0A4Q7ZAB0_9GAMM</name>
<dbReference type="RefSeq" id="WP_130411590.1">
    <property type="nucleotide sequence ID" value="NZ_SHKX01000011.1"/>
</dbReference>
<feature type="domain" description="SPOR" evidence="3">
    <location>
        <begin position="178"/>
        <end position="257"/>
    </location>
</feature>
<organism evidence="4 5">
    <name type="scientific">Fluviicoccus keumensis</name>
    <dbReference type="NCBI Taxonomy" id="1435465"/>
    <lineage>
        <taxon>Bacteria</taxon>
        <taxon>Pseudomonadati</taxon>
        <taxon>Pseudomonadota</taxon>
        <taxon>Gammaproteobacteria</taxon>
        <taxon>Moraxellales</taxon>
        <taxon>Moraxellaceae</taxon>
        <taxon>Fluviicoccus</taxon>
    </lineage>
</organism>